<protein>
    <recommendedName>
        <fullName evidence="5">Wadjet protein JetD C-terminal domain-containing protein</fullName>
    </recommendedName>
</protein>
<dbReference type="PIRSF" id="PIRSF028408">
    <property type="entry name" value="UCP028408"/>
    <property type="match status" value="1"/>
</dbReference>
<organism evidence="3 4">
    <name type="scientific">Marinobacter manganoxydans MnI7-9</name>
    <dbReference type="NCBI Taxonomy" id="1094979"/>
    <lineage>
        <taxon>Bacteria</taxon>
        <taxon>Pseudomonadati</taxon>
        <taxon>Pseudomonadota</taxon>
        <taxon>Gammaproteobacteria</taxon>
        <taxon>Pseudomonadales</taxon>
        <taxon>Marinobacteraceae</taxon>
        <taxon>Marinobacter</taxon>
    </lineage>
</organism>
<dbReference type="Pfam" id="PF11795">
    <property type="entry name" value="DUF3322"/>
    <property type="match status" value="1"/>
</dbReference>
<feature type="domain" description="DUF3322" evidence="2">
    <location>
        <begin position="4"/>
        <end position="186"/>
    </location>
</feature>
<dbReference type="Proteomes" id="UP000003208">
    <property type="component" value="Unassembled WGS sequence"/>
</dbReference>
<keyword evidence="4" id="KW-1185">Reference proteome</keyword>
<feature type="domain" description="Wadjet protein JetD C-terminal" evidence="1">
    <location>
        <begin position="207"/>
        <end position="374"/>
    </location>
</feature>
<gene>
    <name evidence="3" type="ORF">KYE_14360</name>
</gene>
<dbReference type="InterPro" id="IPR024534">
    <property type="entry name" value="JetD_C"/>
</dbReference>
<dbReference type="AlphaFoldDB" id="G6YVH7"/>
<dbReference type="InterPro" id="IPR014544">
    <property type="entry name" value="UCP028408"/>
</dbReference>
<dbReference type="PATRIC" id="fig|1094979.3.peg.2784"/>
<dbReference type="Pfam" id="PF09983">
    <property type="entry name" value="JetD_C"/>
    <property type="match status" value="1"/>
</dbReference>
<dbReference type="InterPro" id="IPR024537">
    <property type="entry name" value="DUF3322"/>
</dbReference>
<evidence type="ECO:0000313" key="4">
    <source>
        <dbReference type="Proteomes" id="UP000003208"/>
    </source>
</evidence>
<proteinExistence type="predicted"/>
<sequence>MKSPAELASRLARQWQNADLREQRLLRPQGWPLTLPIGKPTGATVREKVTQVREHLRQWREVTTGQVQWQLVRFKSTSEAIDIPTHWTLDTPSQWVQAAGSSEVRREYDTLSRLASVLDPRFHSLIIRRRSLVMDKPESDVIRSGKVALQLQPGCAEGKPLRALSIAGTDSKFFERNRQLVTLMLDILFDGQASETGLEAFLGAEDDGHHWLLVADLDGSLLPFTQMRVRAHELQSTPLPGERLILVENERCLHQLPRVSGTVSVLGSGLNLSWLNATWLKDRATAYWGDIDTWGLTMLASARKHLPLLTPLLMDRITFDTFADASGVEEPQPAPSITPPGLTGSEAKLYQRLRQADQGRLEQEFLPVCVVHRAIGDWVDRSAE</sequence>
<dbReference type="EMBL" id="AGTR01000055">
    <property type="protein sequence ID" value="EHJ03926.1"/>
    <property type="molecule type" value="Genomic_DNA"/>
</dbReference>
<dbReference type="RefSeq" id="WP_008174485.1">
    <property type="nucleotide sequence ID" value="NZ_AGTR01000055.1"/>
</dbReference>
<evidence type="ECO:0000313" key="3">
    <source>
        <dbReference type="EMBL" id="EHJ03926.1"/>
    </source>
</evidence>
<reference evidence="3 4" key="1">
    <citation type="journal article" date="2012" name="J. Bacteriol.">
        <title>Genome sequence of deep-sea manganese-oxidizing bacterium Marinobacter manganoxydans MnI7-9.</title>
        <authorList>
            <person name="Wang H."/>
            <person name="Li H."/>
            <person name="Shao Z."/>
            <person name="Liao S."/>
            <person name="Johnstone L."/>
            <person name="Rensing C."/>
            <person name="Wang G."/>
        </authorList>
    </citation>
    <scope>NUCLEOTIDE SEQUENCE [LARGE SCALE GENOMIC DNA]</scope>
    <source>
        <strain evidence="3 4">MnI7-9</strain>
    </source>
</reference>
<evidence type="ECO:0000259" key="1">
    <source>
        <dbReference type="Pfam" id="PF09983"/>
    </source>
</evidence>
<evidence type="ECO:0008006" key="5">
    <source>
        <dbReference type="Google" id="ProtNLM"/>
    </source>
</evidence>
<evidence type="ECO:0000259" key="2">
    <source>
        <dbReference type="Pfam" id="PF11795"/>
    </source>
</evidence>
<name>G6YVH7_9GAMM</name>
<accession>G6YVH7</accession>